<gene>
    <name evidence="1" type="ORF">GALL_496600</name>
</gene>
<protein>
    <submittedName>
        <fullName evidence="1">Uncharacterized protein</fullName>
    </submittedName>
</protein>
<organism evidence="1">
    <name type="scientific">mine drainage metagenome</name>
    <dbReference type="NCBI Taxonomy" id="410659"/>
    <lineage>
        <taxon>unclassified sequences</taxon>
        <taxon>metagenomes</taxon>
        <taxon>ecological metagenomes</taxon>
    </lineage>
</organism>
<proteinExistence type="predicted"/>
<comment type="caution">
    <text evidence="1">The sequence shown here is derived from an EMBL/GenBank/DDBJ whole genome shotgun (WGS) entry which is preliminary data.</text>
</comment>
<reference evidence="1" key="1">
    <citation type="submission" date="2016-10" db="EMBL/GenBank/DDBJ databases">
        <title>Sequence of Gallionella enrichment culture.</title>
        <authorList>
            <person name="Poehlein A."/>
            <person name="Muehling M."/>
            <person name="Daniel R."/>
        </authorList>
    </citation>
    <scope>NUCLEOTIDE SEQUENCE</scope>
</reference>
<evidence type="ECO:0000313" key="1">
    <source>
        <dbReference type="EMBL" id="OIQ68742.1"/>
    </source>
</evidence>
<sequence>MRLQGVNDIVKVAVHDRQQFVQRQVDAVVGQAPLRKVVGADAVAAVATANQTFALGSIFGGALAAVFFLDAGGQHLERLGFVAVLAAPVLAFGHDAGGQVGDAHRRVGFVDVLATRTAGAVGIDAQICRIDLDGLRLVGLGQHGNGAGAGVDAALGFGDRHALHPVPAGLELERTVDLFAVNAQHHFLVATKFAD</sequence>
<accession>A0A1J5PBN7</accession>
<dbReference type="EMBL" id="MLJW01005133">
    <property type="protein sequence ID" value="OIQ68742.1"/>
    <property type="molecule type" value="Genomic_DNA"/>
</dbReference>
<dbReference type="AlphaFoldDB" id="A0A1J5PBN7"/>
<name>A0A1J5PBN7_9ZZZZ</name>